<dbReference type="CDD" id="cd00211">
    <property type="entry name" value="PTS_IIA_fru"/>
    <property type="match status" value="1"/>
</dbReference>
<keyword evidence="2" id="KW-0762">Sugar transport</keyword>
<dbReference type="PROSITE" id="PS51094">
    <property type="entry name" value="PTS_EIIA_TYPE_2"/>
    <property type="match status" value="1"/>
</dbReference>
<name>A0ABS7T6G0_9GAMM</name>
<keyword evidence="3" id="KW-1185">Reference proteome</keyword>
<gene>
    <name evidence="2" type="ORF">K6753_07880</name>
</gene>
<reference evidence="2 3" key="1">
    <citation type="submission" date="2021-09" db="EMBL/GenBank/DDBJ databases">
        <title>Lysobacter sp. 13A isolated from the river sediment.</title>
        <authorList>
            <person name="Liu H."/>
            <person name="Li S."/>
            <person name="Mao S."/>
        </authorList>
    </citation>
    <scope>NUCLEOTIDE SEQUENCE [LARGE SCALE GENOMIC DNA]</scope>
    <source>
        <strain evidence="2 3">13A</strain>
    </source>
</reference>
<keyword evidence="2" id="KW-0813">Transport</keyword>
<dbReference type="RefSeq" id="WP_223675911.1">
    <property type="nucleotide sequence ID" value="NZ_JAINZW010000003.1"/>
</dbReference>
<evidence type="ECO:0000259" key="1">
    <source>
        <dbReference type="PROSITE" id="PS51094"/>
    </source>
</evidence>
<dbReference type="Gene3D" id="3.40.930.10">
    <property type="entry name" value="Mannitol-specific EII, Chain A"/>
    <property type="match status" value="1"/>
</dbReference>
<dbReference type="InterPro" id="IPR002178">
    <property type="entry name" value="PTS_EIIA_type-2_dom"/>
</dbReference>
<evidence type="ECO:0000313" key="2">
    <source>
        <dbReference type="EMBL" id="MBZ4039452.1"/>
    </source>
</evidence>
<sequence>MPLGELLSADRIAILVEPGNRAAVLETAARLLADDIPGSTGAALVSTIADSLRARERLASTAIGHGVAIPHGRLPGLEASRGAFLRLAQPVEFDAADGQRVDLVMALAVPEHYVQQHLAQLAEIAEHFASEAFRNELRRATSASQLSGLLLAGSSRKNVAGAVR</sequence>
<protein>
    <submittedName>
        <fullName evidence="2">PTS sugar transporter subunit IIA</fullName>
    </submittedName>
</protein>
<dbReference type="Proteomes" id="UP001430954">
    <property type="component" value="Unassembled WGS sequence"/>
</dbReference>
<dbReference type="InterPro" id="IPR051541">
    <property type="entry name" value="PTS_SugarTrans_NitroReg"/>
</dbReference>
<organism evidence="2 3">
    <name type="scientific">Novilysobacter selenitireducens</name>
    <dbReference type="NCBI Taxonomy" id="2872639"/>
    <lineage>
        <taxon>Bacteria</taxon>
        <taxon>Pseudomonadati</taxon>
        <taxon>Pseudomonadota</taxon>
        <taxon>Gammaproteobacteria</taxon>
        <taxon>Lysobacterales</taxon>
        <taxon>Lysobacteraceae</taxon>
        <taxon>Novilysobacter</taxon>
    </lineage>
</organism>
<comment type="caution">
    <text evidence="2">The sequence shown here is derived from an EMBL/GenBank/DDBJ whole genome shotgun (WGS) entry which is preliminary data.</text>
</comment>
<dbReference type="EMBL" id="JAINZW010000003">
    <property type="protein sequence ID" value="MBZ4039452.1"/>
    <property type="molecule type" value="Genomic_DNA"/>
</dbReference>
<evidence type="ECO:0000313" key="3">
    <source>
        <dbReference type="Proteomes" id="UP001430954"/>
    </source>
</evidence>
<dbReference type="PANTHER" id="PTHR47738:SF1">
    <property type="entry name" value="NITROGEN REGULATORY PROTEIN"/>
    <property type="match status" value="1"/>
</dbReference>
<dbReference type="PANTHER" id="PTHR47738">
    <property type="entry name" value="PTS SYSTEM FRUCTOSE-LIKE EIIA COMPONENT-RELATED"/>
    <property type="match status" value="1"/>
</dbReference>
<dbReference type="SUPFAM" id="SSF55804">
    <property type="entry name" value="Phoshotransferase/anion transport protein"/>
    <property type="match status" value="1"/>
</dbReference>
<dbReference type="PROSITE" id="PS00372">
    <property type="entry name" value="PTS_EIIA_TYPE_2_HIS"/>
    <property type="match status" value="1"/>
</dbReference>
<accession>A0ABS7T6G0</accession>
<proteinExistence type="predicted"/>
<feature type="domain" description="PTS EIIA type-2" evidence="1">
    <location>
        <begin position="5"/>
        <end position="153"/>
    </location>
</feature>
<dbReference type="InterPro" id="IPR016152">
    <property type="entry name" value="PTrfase/Anion_transptr"/>
</dbReference>
<dbReference type="Pfam" id="PF00359">
    <property type="entry name" value="PTS_EIIA_2"/>
    <property type="match status" value="1"/>
</dbReference>